<dbReference type="InterPro" id="IPR015943">
    <property type="entry name" value="WD40/YVTN_repeat-like_dom_sf"/>
</dbReference>
<gene>
    <name evidence="4" type="ORF">SAMN05216201_11711</name>
</gene>
<dbReference type="Gene3D" id="2.130.10.10">
    <property type="entry name" value="YVTN repeat-like/Quinoprotein amine dehydrogenase"/>
    <property type="match status" value="2"/>
</dbReference>
<protein>
    <recommendedName>
        <fullName evidence="3">Photosynthesis system II assembly factor Ycf48/Hcf136-like domain-containing protein</fullName>
    </recommendedName>
</protein>
<keyword evidence="1" id="KW-0602">Photosynthesis</keyword>
<evidence type="ECO:0000313" key="5">
    <source>
        <dbReference type="Proteomes" id="UP000242930"/>
    </source>
</evidence>
<dbReference type="PANTHER" id="PTHR47199:SF2">
    <property type="entry name" value="PHOTOSYSTEM II STABILITY_ASSEMBLY FACTOR HCF136, CHLOROPLASTIC"/>
    <property type="match status" value="1"/>
</dbReference>
<keyword evidence="2" id="KW-0604">Photosystem II</keyword>
<dbReference type="EMBL" id="FNZE01000017">
    <property type="protein sequence ID" value="SEJ76174.1"/>
    <property type="molecule type" value="Genomic_DNA"/>
</dbReference>
<dbReference type="STRING" id="915471.SAMN05216201_11711"/>
<dbReference type="GO" id="GO:0009523">
    <property type="term" value="C:photosystem II"/>
    <property type="evidence" value="ECO:0007669"/>
    <property type="project" value="UniProtKB-KW"/>
</dbReference>
<dbReference type="Proteomes" id="UP000242930">
    <property type="component" value="Unassembled WGS sequence"/>
</dbReference>
<keyword evidence="5" id="KW-1185">Reference proteome</keyword>
<sequence>MSPMSAVTHVGNRTIAVGPRGHIAVSEDGGNTWRQSAVPVSSDLVAVSFPSEQHGWAVGHGGVVLHSSDGGASWEKQLDGKQASHLVLDYYSNTGPGAELPDASMFVDREQVLIGFGGTQPLMAVHFVNEQVGYVAGLFNRLFQTQDGGKTWQPWQHRVDNPNELHFYSMTADAQAVYLTGEQGSVWRMRHGEERFVEKPTGYDGTLFGAVSNGQTLVAFGMRGSVFRSRDGGDSWARAKAYTQAGISSGTFLADGTLLLGSLSGDVARSVDKGETFEPVKLAKSMPFFGLTVTPSGKVTLVGAAGIQSEAVKLENKKDAASALVNSSVSIGKQRETGHGYAN</sequence>
<feature type="domain" description="Photosynthesis system II assembly factor Ycf48/Hcf136-like" evidence="3">
    <location>
        <begin position="16"/>
        <end position="76"/>
    </location>
</feature>
<dbReference type="GO" id="GO:0015979">
    <property type="term" value="P:photosynthesis"/>
    <property type="evidence" value="ECO:0007669"/>
    <property type="project" value="UniProtKB-KW"/>
</dbReference>
<dbReference type="Pfam" id="PF14870">
    <property type="entry name" value="PSII_BNR"/>
    <property type="match status" value="1"/>
</dbReference>
<accession>A0A1H7BGU6</accession>
<evidence type="ECO:0000256" key="2">
    <source>
        <dbReference type="ARBA" id="ARBA00023276"/>
    </source>
</evidence>
<dbReference type="PANTHER" id="PTHR47199">
    <property type="entry name" value="PHOTOSYSTEM II STABILITY/ASSEMBLY FACTOR HCF136, CHLOROPLASTIC"/>
    <property type="match status" value="1"/>
</dbReference>
<dbReference type="SUPFAM" id="SSF110296">
    <property type="entry name" value="Oligoxyloglucan reducing end-specific cellobiohydrolase"/>
    <property type="match status" value="1"/>
</dbReference>
<organism evidence="4 5">
    <name type="scientific">Pseudomonas linyingensis</name>
    <dbReference type="NCBI Taxonomy" id="915471"/>
    <lineage>
        <taxon>Bacteria</taxon>
        <taxon>Pseudomonadati</taxon>
        <taxon>Pseudomonadota</taxon>
        <taxon>Gammaproteobacteria</taxon>
        <taxon>Pseudomonadales</taxon>
        <taxon>Pseudomonadaceae</taxon>
        <taxon>Pseudomonas</taxon>
    </lineage>
</organism>
<proteinExistence type="predicted"/>
<dbReference type="AlphaFoldDB" id="A0A1H7BGU6"/>
<dbReference type="InterPro" id="IPR028203">
    <property type="entry name" value="PSII_CF48-like_dom"/>
</dbReference>
<dbReference type="CDD" id="cd15482">
    <property type="entry name" value="Sialidase_non-viral"/>
    <property type="match status" value="1"/>
</dbReference>
<evidence type="ECO:0000313" key="4">
    <source>
        <dbReference type="EMBL" id="SEJ76174.1"/>
    </source>
</evidence>
<evidence type="ECO:0000259" key="3">
    <source>
        <dbReference type="Pfam" id="PF14870"/>
    </source>
</evidence>
<evidence type="ECO:0000256" key="1">
    <source>
        <dbReference type="ARBA" id="ARBA00022531"/>
    </source>
</evidence>
<reference evidence="5" key="1">
    <citation type="submission" date="2016-10" db="EMBL/GenBank/DDBJ databases">
        <authorList>
            <person name="Varghese N."/>
            <person name="Submissions S."/>
        </authorList>
    </citation>
    <scope>NUCLEOTIDE SEQUENCE [LARGE SCALE GENOMIC DNA]</scope>
    <source>
        <strain evidence="5">LMG 25967</strain>
    </source>
</reference>
<name>A0A1H7BGU6_9PSED</name>